<feature type="active site" description="Proton donor/acceptor" evidence="10">
    <location>
        <position position="262"/>
    </location>
</feature>
<feature type="binding site" evidence="11">
    <location>
        <position position="128"/>
    </location>
    <ligand>
        <name>substrate</name>
    </ligand>
</feature>
<dbReference type="Pfam" id="PF01979">
    <property type="entry name" value="Amidohydro_1"/>
    <property type="match status" value="1"/>
</dbReference>
<dbReference type="GO" id="GO:0046872">
    <property type="term" value="F:metal ion binding"/>
    <property type="evidence" value="ECO:0007669"/>
    <property type="project" value="UniProtKB-KW"/>
</dbReference>
<feature type="binding site" evidence="11">
    <location>
        <position position="239"/>
    </location>
    <ligand>
        <name>substrate</name>
    </ligand>
</feature>
<name>A0A6M4PWN7_9ACTN</name>
<evidence type="ECO:0000259" key="13">
    <source>
        <dbReference type="Pfam" id="PF01979"/>
    </source>
</evidence>
<gene>
    <name evidence="14" type="primary">nagA</name>
    <name evidence="14" type="ORF">HKX69_19040</name>
</gene>
<feature type="binding site" evidence="12">
    <location>
        <position position="117"/>
    </location>
    <ligand>
        <name>Zn(2+)</name>
        <dbReference type="ChEBI" id="CHEBI:29105"/>
    </ligand>
</feature>
<dbReference type="InterPro" id="IPR003764">
    <property type="entry name" value="GlcNAc_6-P_deAcase"/>
</dbReference>
<evidence type="ECO:0000256" key="1">
    <source>
        <dbReference type="ARBA" id="ARBA00010716"/>
    </source>
</evidence>
<feature type="binding site" evidence="12">
    <location>
        <position position="183"/>
    </location>
    <ligand>
        <name>Zn(2+)</name>
        <dbReference type="ChEBI" id="CHEBI:29105"/>
    </ligand>
</feature>
<dbReference type="GO" id="GO:0008448">
    <property type="term" value="F:N-acetylglucosamine-6-phosphate deacetylase activity"/>
    <property type="evidence" value="ECO:0007669"/>
    <property type="project" value="UniProtKB-EC"/>
</dbReference>
<accession>A0A6M4PWN7</accession>
<evidence type="ECO:0000256" key="11">
    <source>
        <dbReference type="PIRSR" id="PIRSR038994-2"/>
    </source>
</evidence>
<dbReference type="PIRSF" id="PIRSF038994">
    <property type="entry name" value="NagA"/>
    <property type="match status" value="1"/>
</dbReference>
<evidence type="ECO:0000256" key="3">
    <source>
        <dbReference type="ARBA" id="ARBA00018029"/>
    </source>
</evidence>
<dbReference type="Gene3D" id="2.30.40.10">
    <property type="entry name" value="Urease, subunit C, domain 1"/>
    <property type="match status" value="1"/>
</dbReference>
<dbReference type="KEGG" id="sarg:HKX69_19040"/>
<sequence>MLTGANVVLPTGTVKNGQVAVDGRRIAGTAPAGAEVLDVTGHWLVPGFVDIHNHGGGGASFSGTAEQILTAVHTHRLHGTTTLVASTVTDEMDLLARQAGLLSELAEQGDIAGIHFEGPFISPCRKGAHSEKLLRDPDPAEVRKLIDAARGKARMVTLAAELPGGIDSVRLLAEHGVIAAIGHTDASYEQTTAAIDAGATVATHLFNAMPALNHRSPGPIAALLEDERVTVELINDGVHLHPAALELAFHHAGADRVAFITDAMDAAGTGDGRYMLGPLEVEVSEGVARLVEGGSIAGSTLTLDRAFQRAVTVDKLSVEDAVTALSANPARLLGLSDRVGSLEPGKDADLVLLDADFALKGVMRQGEWVVAPQLP</sequence>
<dbReference type="RefSeq" id="WP_171159926.1">
    <property type="nucleotide sequence ID" value="NZ_CP053189.1"/>
</dbReference>
<comment type="catalytic activity">
    <reaction evidence="7">
        <text>N-acetyl-D-glucosamine 6-phosphate + H2O = D-glucosamine 6-phosphate + acetate</text>
        <dbReference type="Rhea" id="RHEA:22936"/>
        <dbReference type="ChEBI" id="CHEBI:15377"/>
        <dbReference type="ChEBI" id="CHEBI:30089"/>
        <dbReference type="ChEBI" id="CHEBI:57513"/>
        <dbReference type="ChEBI" id="CHEBI:58725"/>
        <dbReference type="EC" id="3.5.1.25"/>
    </reaction>
</comment>
<dbReference type="SUPFAM" id="SSF51556">
    <property type="entry name" value="Metallo-dependent hydrolases"/>
    <property type="match status" value="1"/>
</dbReference>
<feature type="binding site" evidence="11">
    <location>
        <begin position="207"/>
        <end position="208"/>
    </location>
    <ligand>
        <name>substrate</name>
    </ligand>
</feature>
<keyword evidence="6 9" id="KW-0119">Carbohydrate metabolism</keyword>
<evidence type="ECO:0000256" key="12">
    <source>
        <dbReference type="PIRSR" id="PIRSR038994-3"/>
    </source>
</evidence>
<comment type="cofactor">
    <cofactor evidence="12">
        <name>a divalent metal cation</name>
        <dbReference type="ChEBI" id="CHEBI:60240"/>
    </cofactor>
    <text evidence="12">Binds 1 divalent metal cation per subunit.</text>
</comment>
<evidence type="ECO:0000256" key="4">
    <source>
        <dbReference type="ARBA" id="ARBA00022723"/>
    </source>
</evidence>
<dbReference type="AlphaFoldDB" id="A0A6M4PWN7"/>
<evidence type="ECO:0000256" key="9">
    <source>
        <dbReference type="PIRNR" id="PIRNR038994"/>
    </source>
</evidence>
<keyword evidence="4 12" id="KW-0479">Metal-binding</keyword>
<dbReference type="SUPFAM" id="SSF51338">
    <property type="entry name" value="Composite domain of metallo-dependent hydrolases"/>
    <property type="match status" value="1"/>
</dbReference>
<evidence type="ECO:0000256" key="10">
    <source>
        <dbReference type="PIRSR" id="PIRSR038994-1"/>
    </source>
</evidence>
<evidence type="ECO:0000256" key="8">
    <source>
        <dbReference type="ARBA" id="ARBA00060590"/>
    </source>
</evidence>
<dbReference type="Gene3D" id="3.20.20.140">
    <property type="entry name" value="Metal-dependent hydrolases"/>
    <property type="match status" value="1"/>
</dbReference>
<keyword evidence="15" id="KW-1185">Reference proteome</keyword>
<comment type="similarity">
    <text evidence="1 9">Belongs to the metallo-dependent hydrolases superfamily. NagA family.</text>
</comment>
<dbReference type="PANTHER" id="PTHR11113:SF14">
    <property type="entry name" value="N-ACETYLGLUCOSAMINE-6-PHOSPHATE DEACETYLASE"/>
    <property type="match status" value="1"/>
</dbReference>
<evidence type="ECO:0000313" key="15">
    <source>
        <dbReference type="Proteomes" id="UP000502641"/>
    </source>
</evidence>
<feature type="binding site" evidence="12">
    <location>
        <position position="204"/>
    </location>
    <ligand>
        <name>Zn(2+)</name>
        <dbReference type="ChEBI" id="CHEBI:29105"/>
    </ligand>
</feature>
<feature type="binding site" evidence="11">
    <location>
        <begin position="296"/>
        <end position="298"/>
    </location>
    <ligand>
        <name>substrate</name>
    </ligand>
</feature>
<organism evidence="14 15">
    <name type="scientific">Streptomyces argyrophylli</name>
    <dbReference type="NCBI Taxonomy" id="2726118"/>
    <lineage>
        <taxon>Bacteria</taxon>
        <taxon>Bacillati</taxon>
        <taxon>Actinomycetota</taxon>
        <taxon>Actinomycetes</taxon>
        <taxon>Kitasatosporales</taxon>
        <taxon>Streptomycetaceae</taxon>
        <taxon>Streptomyces</taxon>
    </lineage>
</organism>
<dbReference type="CDD" id="cd00854">
    <property type="entry name" value="NagA"/>
    <property type="match status" value="1"/>
</dbReference>
<dbReference type="EMBL" id="CP053189">
    <property type="protein sequence ID" value="QJS14473.1"/>
    <property type="molecule type" value="Genomic_DNA"/>
</dbReference>
<feature type="binding site" evidence="11">
    <location>
        <position position="215"/>
    </location>
    <ligand>
        <name>substrate</name>
    </ligand>
</feature>
<dbReference type="InterPro" id="IPR011059">
    <property type="entry name" value="Metal-dep_hydrolase_composite"/>
</dbReference>
<dbReference type="PANTHER" id="PTHR11113">
    <property type="entry name" value="N-ACETYLGLUCOSAMINE-6-PHOSPHATE DEACETYLASE"/>
    <property type="match status" value="1"/>
</dbReference>
<keyword evidence="5 9" id="KW-0378">Hydrolase</keyword>
<dbReference type="Proteomes" id="UP000502641">
    <property type="component" value="Chromosome"/>
</dbReference>
<evidence type="ECO:0000256" key="5">
    <source>
        <dbReference type="ARBA" id="ARBA00022801"/>
    </source>
</evidence>
<dbReference type="EC" id="3.5.1.25" evidence="2"/>
<reference evidence="14 15" key="1">
    <citation type="submission" date="2020-05" db="EMBL/GenBank/DDBJ databases">
        <authorList>
            <person name="Li K."/>
        </authorList>
    </citation>
    <scope>NUCLEOTIDE SEQUENCE [LARGE SCALE GENOMIC DNA]</scope>
    <source>
        <strain evidence="15">jing01</strain>
    </source>
</reference>
<protein>
    <recommendedName>
        <fullName evidence="3">N-acetylglucosamine-6-phosphate deacetylase</fullName>
        <ecNumber evidence="2">3.5.1.25</ecNumber>
    </recommendedName>
</protein>
<comment type="pathway">
    <text evidence="8">Amino-sugar metabolism; N-acetylneuraminate degradation; D-fructose 6-phosphate from N-acetylneuraminate: step 4/5.</text>
</comment>
<evidence type="ECO:0000256" key="7">
    <source>
        <dbReference type="ARBA" id="ARBA00047647"/>
    </source>
</evidence>
<evidence type="ECO:0000313" key="14">
    <source>
        <dbReference type="EMBL" id="QJS14473.1"/>
    </source>
</evidence>
<dbReference type="InterPro" id="IPR006680">
    <property type="entry name" value="Amidohydro-rel"/>
</dbReference>
<evidence type="ECO:0000256" key="2">
    <source>
        <dbReference type="ARBA" id="ARBA00011899"/>
    </source>
</evidence>
<dbReference type="NCBIfam" id="TIGR00221">
    <property type="entry name" value="nagA"/>
    <property type="match status" value="1"/>
</dbReference>
<dbReference type="GO" id="GO:0006046">
    <property type="term" value="P:N-acetylglucosamine catabolic process"/>
    <property type="evidence" value="ECO:0007669"/>
    <property type="project" value="TreeGrafter"/>
</dbReference>
<proteinExistence type="inferred from homology"/>
<dbReference type="FunFam" id="3.20.20.140:FF:000004">
    <property type="entry name" value="N-acetylglucosamine-6-phosphate deacetylase"/>
    <property type="match status" value="1"/>
</dbReference>
<evidence type="ECO:0000256" key="6">
    <source>
        <dbReference type="ARBA" id="ARBA00023277"/>
    </source>
</evidence>
<dbReference type="InterPro" id="IPR032466">
    <property type="entry name" value="Metal_Hydrolase"/>
</dbReference>
<feature type="domain" description="Amidohydrolase-related" evidence="13">
    <location>
        <begin position="44"/>
        <end position="369"/>
    </location>
</feature>